<organism evidence="1 2">
    <name type="scientific">Micromonospora aurantiaca</name>
    <name type="common">nom. illeg.</name>
    <dbReference type="NCBI Taxonomy" id="47850"/>
    <lineage>
        <taxon>Bacteria</taxon>
        <taxon>Bacillati</taxon>
        <taxon>Actinomycetota</taxon>
        <taxon>Actinomycetes</taxon>
        <taxon>Micromonosporales</taxon>
        <taxon>Micromonosporaceae</taxon>
        <taxon>Micromonospora</taxon>
    </lineage>
</organism>
<keyword evidence="2" id="KW-1185">Reference proteome</keyword>
<gene>
    <name evidence="1" type="ORF">F6X54_10670</name>
</gene>
<dbReference type="Proteomes" id="UP000471364">
    <property type="component" value="Unassembled WGS sequence"/>
</dbReference>
<protein>
    <submittedName>
        <fullName evidence="1">Uncharacterized protein</fullName>
    </submittedName>
</protein>
<reference evidence="1 2" key="1">
    <citation type="submission" date="2019-09" db="EMBL/GenBank/DDBJ databases">
        <title>High taxonomic diversity of Micromonospora strains isolated from Medicago sativa nodules in different geographical locations.</title>
        <authorList>
            <person name="Martinez-Hidalgo P."/>
            <person name="Flores-Felix J.D."/>
            <person name="Velazquez E."/>
            <person name="Brau L."/>
            <person name="Trujillo M.E."/>
            <person name="Martinez-Molina E."/>
        </authorList>
    </citation>
    <scope>NUCLEOTIDE SEQUENCE [LARGE SCALE GENOMIC DNA]</scope>
    <source>
        <strain evidence="1 2">ALFB5</strain>
    </source>
</reference>
<name>A0ABQ6UJC7_9ACTN</name>
<accession>A0ABQ6UJC7</accession>
<evidence type="ECO:0000313" key="1">
    <source>
        <dbReference type="EMBL" id="KAB1116750.1"/>
    </source>
</evidence>
<sequence>MSPAEFGTIINHYGPVIHGNVDRTQLAWGNNTVSQARSHTEQVAPEFELIVQAVADTVEKLAAVGLSEDDLREARVAAADVFVEAAQTEPNRRKVRRAVNALKGFLAPVAMGVVAGSTADAQERARAAIEQLSVSF</sequence>
<evidence type="ECO:0000313" key="2">
    <source>
        <dbReference type="Proteomes" id="UP000471364"/>
    </source>
</evidence>
<proteinExistence type="predicted"/>
<dbReference type="EMBL" id="WAAR01000036">
    <property type="protein sequence ID" value="KAB1116750.1"/>
    <property type="molecule type" value="Genomic_DNA"/>
</dbReference>
<comment type="caution">
    <text evidence="1">The sequence shown here is derived from an EMBL/GenBank/DDBJ whole genome shotgun (WGS) entry which is preliminary data.</text>
</comment>